<accession>A0A645BD10</accession>
<gene>
    <name evidence="1" type="ORF">SDC9_110087</name>
</gene>
<dbReference type="AlphaFoldDB" id="A0A645BD10"/>
<proteinExistence type="predicted"/>
<dbReference type="EMBL" id="VSSQ01019279">
    <property type="protein sequence ID" value="MPM63207.1"/>
    <property type="molecule type" value="Genomic_DNA"/>
</dbReference>
<evidence type="ECO:0000313" key="1">
    <source>
        <dbReference type="EMBL" id="MPM63207.1"/>
    </source>
</evidence>
<sequence length="118" mass="13384">MVRYIVPILVNEVEMGIYHGQRLIAVVIRMEGHARLKQEAVAALQFMFAMTGKRQAASAAKDEPQIEILERAALQIPHPVALAEMLAQRIDMDAVFFMKYHKSTNIFLDRAIFKQVSS</sequence>
<protein>
    <submittedName>
        <fullName evidence="1">Uncharacterized protein</fullName>
    </submittedName>
</protein>
<organism evidence="1">
    <name type="scientific">bioreactor metagenome</name>
    <dbReference type="NCBI Taxonomy" id="1076179"/>
    <lineage>
        <taxon>unclassified sequences</taxon>
        <taxon>metagenomes</taxon>
        <taxon>ecological metagenomes</taxon>
    </lineage>
</organism>
<name>A0A645BD10_9ZZZZ</name>
<reference evidence="1" key="1">
    <citation type="submission" date="2019-08" db="EMBL/GenBank/DDBJ databases">
        <authorList>
            <person name="Kucharzyk K."/>
            <person name="Murdoch R.W."/>
            <person name="Higgins S."/>
            <person name="Loffler F."/>
        </authorList>
    </citation>
    <scope>NUCLEOTIDE SEQUENCE</scope>
</reference>
<comment type="caution">
    <text evidence="1">The sequence shown here is derived from an EMBL/GenBank/DDBJ whole genome shotgun (WGS) entry which is preliminary data.</text>
</comment>